<keyword evidence="18" id="KW-1185">Reference proteome</keyword>
<dbReference type="GO" id="GO:0004366">
    <property type="term" value="F:glycerol-3-phosphate O-acyltransferase activity"/>
    <property type="evidence" value="ECO:0007669"/>
    <property type="project" value="TreeGrafter"/>
</dbReference>
<evidence type="ECO:0000256" key="11">
    <source>
        <dbReference type="ARBA" id="ARBA00023264"/>
    </source>
</evidence>
<comment type="pathway">
    <text evidence="2">Lipid metabolism.</text>
</comment>
<gene>
    <name evidence="17" type="ORF">DGUA_6G000673</name>
</gene>
<organism evidence="17 18">
    <name type="scientific">Drosophila guanche</name>
    <name type="common">Fruit fly</name>
    <dbReference type="NCBI Taxonomy" id="7266"/>
    <lineage>
        <taxon>Eukaryota</taxon>
        <taxon>Metazoa</taxon>
        <taxon>Ecdysozoa</taxon>
        <taxon>Arthropoda</taxon>
        <taxon>Hexapoda</taxon>
        <taxon>Insecta</taxon>
        <taxon>Pterygota</taxon>
        <taxon>Neoptera</taxon>
        <taxon>Endopterygota</taxon>
        <taxon>Diptera</taxon>
        <taxon>Brachycera</taxon>
        <taxon>Muscomorpha</taxon>
        <taxon>Ephydroidea</taxon>
        <taxon>Drosophilidae</taxon>
        <taxon>Drosophila</taxon>
        <taxon>Sophophora</taxon>
    </lineage>
</organism>
<keyword evidence="10" id="KW-0594">Phospholipid biosynthesis</keyword>
<keyword evidence="9 15" id="KW-0472">Membrane</keyword>
<dbReference type="InterPro" id="IPR002123">
    <property type="entry name" value="Plipid/glycerol_acylTrfase"/>
</dbReference>
<feature type="transmembrane region" description="Helical" evidence="15">
    <location>
        <begin position="6"/>
        <end position="26"/>
    </location>
</feature>
<dbReference type="InterPro" id="IPR045252">
    <property type="entry name" value="LPCAT1-like"/>
</dbReference>
<comment type="subcellular location">
    <subcellularLocation>
        <location evidence="1">Membrane</location>
    </subcellularLocation>
</comment>
<evidence type="ECO:0000256" key="2">
    <source>
        <dbReference type="ARBA" id="ARBA00005189"/>
    </source>
</evidence>
<name>A0A3B0J2D9_DROGU</name>
<comment type="pathway">
    <text evidence="13">Phospholipid metabolism.</text>
</comment>
<feature type="region of interest" description="Disordered" evidence="14">
    <location>
        <begin position="57"/>
        <end position="83"/>
    </location>
</feature>
<keyword evidence="4" id="KW-0444">Lipid biosynthesis</keyword>
<dbReference type="GO" id="GO:0008654">
    <property type="term" value="P:phospholipid biosynthetic process"/>
    <property type="evidence" value="ECO:0007669"/>
    <property type="project" value="UniProtKB-KW"/>
</dbReference>
<evidence type="ECO:0000256" key="15">
    <source>
        <dbReference type="SAM" id="Phobius"/>
    </source>
</evidence>
<keyword evidence="7 15" id="KW-1133">Transmembrane helix</keyword>
<protein>
    <submittedName>
        <fullName evidence="17">Blast:Glycerol-3-phosphate acyltransferase 3</fullName>
    </submittedName>
</protein>
<dbReference type="OrthoDB" id="10051137at2759"/>
<reference evidence="18" key="1">
    <citation type="submission" date="2018-01" db="EMBL/GenBank/DDBJ databases">
        <authorList>
            <person name="Alioto T."/>
            <person name="Alioto T."/>
        </authorList>
    </citation>
    <scope>NUCLEOTIDE SEQUENCE [LARGE SCALE GENOMIC DNA]</scope>
</reference>
<keyword evidence="11" id="KW-1208">Phospholipid metabolism</keyword>
<evidence type="ECO:0000313" key="17">
    <source>
        <dbReference type="EMBL" id="SPP73232.1"/>
    </source>
</evidence>
<evidence type="ECO:0000256" key="13">
    <source>
        <dbReference type="ARBA" id="ARBA00025707"/>
    </source>
</evidence>
<dbReference type="CDD" id="cd07991">
    <property type="entry name" value="LPLAT_LPCAT1-like"/>
    <property type="match status" value="1"/>
</dbReference>
<accession>A0A3B0J2D9</accession>
<dbReference type="EMBL" id="OUUW01000001">
    <property type="protein sequence ID" value="SPP73232.1"/>
    <property type="molecule type" value="Genomic_DNA"/>
</dbReference>
<proteinExistence type="inferred from homology"/>
<dbReference type="SMART" id="SM00563">
    <property type="entry name" value="PlsC"/>
    <property type="match status" value="1"/>
</dbReference>
<dbReference type="AlphaFoldDB" id="A0A3B0J2D9"/>
<feature type="domain" description="Phospholipid/glycerol acyltransferase" evidence="16">
    <location>
        <begin position="171"/>
        <end position="281"/>
    </location>
</feature>
<keyword evidence="6 15" id="KW-0812">Transmembrane</keyword>
<comment type="similarity">
    <text evidence="3">Belongs to the 1-acyl-sn-glycerol-3-phosphate acyltransferase family.</text>
</comment>
<dbReference type="Proteomes" id="UP000268350">
    <property type="component" value="Unassembled WGS sequence"/>
</dbReference>
<evidence type="ECO:0000256" key="6">
    <source>
        <dbReference type="ARBA" id="ARBA00022692"/>
    </source>
</evidence>
<evidence type="ECO:0000256" key="8">
    <source>
        <dbReference type="ARBA" id="ARBA00023098"/>
    </source>
</evidence>
<evidence type="ECO:0000313" key="18">
    <source>
        <dbReference type="Proteomes" id="UP000268350"/>
    </source>
</evidence>
<dbReference type="PANTHER" id="PTHR23063:SF2">
    <property type="entry name" value="GLYCEROL-3-PHOSPHATE ACYLTRANSFERASE 4, ISOFORM D-RELATED"/>
    <property type="match status" value="1"/>
</dbReference>
<keyword evidence="8" id="KW-0443">Lipid metabolism</keyword>
<dbReference type="PANTHER" id="PTHR23063">
    <property type="entry name" value="PHOSPHOLIPID ACYLTRANSFERASE"/>
    <property type="match status" value="1"/>
</dbReference>
<feature type="transmembrane region" description="Helical" evidence="15">
    <location>
        <begin position="162"/>
        <end position="181"/>
    </location>
</feature>
<evidence type="ECO:0000256" key="1">
    <source>
        <dbReference type="ARBA" id="ARBA00004370"/>
    </source>
</evidence>
<evidence type="ECO:0000256" key="5">
    <source>
        <dbReference type="ARBA" id="ARBA00022679"/>
    </source>
</evidence>
<evidence type="ECO:0000256" key="14">
    <source>
        <dbReference type="SAM" id="MobiDB-lite"/>
    </source>
</evidence>
<evidence type="ECO:0000256" key="9">
    <source>
        <dbReference type="ARBA" id="ARBA00023136"/>
    </source>
</evidence>
<evidence type="ECO:0000259" key="16">
    <source>
        <dbReference type="SMART" id="SM00563"/>
    </source>
</evidence>
<keyword evidence="5 17" id="KW-0808">Transferase</keyword>
<evidence type="ECO:0000256" key="12">
    <source>
        <dbReference type="ARBA" id="ARBA00023315"/>
    </source>
</evidence>
<evidence type="ECO:0000256" key="7">
    <source>
        <dbReference type="ARBA" id="ARBA00022989"/>
    </source>
</evidence>
<dbReference type="GO" id="GO:0019432">
    <property type="term" value="P:triglyceride biosynthetic process"/>
    <property type="evidence" value="ECO:0007669"/>
    <property type="project" value="TreeGrafter"/>
</dbReference>
<sequence length="377" mass="43534">MIFEILNIFWIPFAGFISFLIIISAINKSIGVRRAYVNLLLRIFEYGRVSIETASKEHKQNNLKTDDKHSDEFVDNADSKESTNGTTLITRDAVLLPQPQEPAPEKPASSKKEEIVFDFEKCLDYLKSGVESIIEDDVTSRFEAEELKSWNMLTRTNRHHEFISWKITLIWMVGFFIRYVFLMPLRVLVCFVGIGQRHGGFLGVLQRALARASPHIWFERGEAKDRHLVAERLKQHVSDPNNPPILIFPEGTCINNTSVMQFKKGSFEVGGVIYPVAIKYDPRFGDAFWNSAKYSMMQYLYMMMTSWAIVCDVWYLPPMYRQDGESAIDFANRVKGVIAKQGGLIDLVWDGQLKRMKPKKEWKEIQQVEFANRLKAE</sequence>
<evidence type="ECO:0000256" key="3">
    <source>
        <dbReference type="ARBA" id="ARBA00008655"/>
    </source>
</evidence>
<evidence type="ECO:0000256" key="10">
    <source>
        <dbReference type="ARBA" id="ARBA00023209"/>
    </source>
</evidence>
<feature type="compositionally biased region" description="Basic and acidic residues" evidence="14">
    <location>
        <begin position="57"/>
        <end position="81"/>
    </location>
</feature>
<dbReference type="GO" id="GO:0005783">
    <property type="term" value="C:endoplasmic reticulum"/>
    <property type="evidence" value="ECO:0007669"/>
    <property type="project" value="TreeGrafter"/>
</dbReference>
<dbReference type="Pfam" id="PF01553">
    <property type="entry name" value="Acyltransferase"/>
    <property type="match status" value="1"/>
</dbReference>
<evidence type="ECO:0000256" key="4">
    <source>
        <dbReference type="ARBA" id="ARBA00022516"/>
    </source>
</evidence>
<dbReference type="GO" id="GO:0016020">
    <property type="term" value="C:membrane"/>
    <property type="evidence" value="ECO:0007669"/>
    <property type="project" value="UniProtKB-SubCell"/>
</dbReference>
<keyword evidence="12 17" id="KW-0012">Acyltransferase</keyword>